<dbReference type="Pfam" id="PF20179">
    <property type="entry name" value="MSS51_C"/>
    <property type="match status" value="1"/>
</dbReference>
<keyword evidence="5" id="KW-1185">Reference proteome</keyword>
<dbReference type="PANTHER" id="PTHR28069">
    <property type="entry name" value="GH20023P"/>
    <property type="match status" value="1"/>
</dbReference>
<evidence type="ECO:0000256" key="1">
    <source>
        <dbReference type="ARBA" id="ARBA00022723"/>
    </source>
</evidence>
<dbReference type="PANTHER" id="PTHR28069:SF2">
    <property type="entry name" value="GH20023P"/>
    <property type="match status" value="1"/>
</dbReference>
<evidence type="ECO:0000259" key="4">
    <source>
        <dbReference type="PROSITE" id="PS01360"/>
    </source>
</evidence>
<gene>
    <name evidence="6" type="primary">LOC106742755</name>
</gene>
<evidence type="ECO:0000256" key="2">
    <source>
        <dbReference type="ARBA" id="ARBA00022771"/>
    </source>
</evidence>
<dbReference type="SUPFAM" id="SSF144232">
    <property type="entry name" value="HIT/MYND zinc finger-like"/>
    <property type="match status" value="1"/>
</dbReference>
<sequence>MPDDYNNFFNPNICHVCKTTDNGSFVMCDQCYMVSYCGGDHREVHRSSHTEICAAIKKLLKKESQWDACPLNLQDWIQLREEFLRSVKTELSRELMSHEVQMIRFAKSCLICHQQTNLYTCMICHSANYCVDHAEIFNSYHSYSCKELLLCLSLDIDLFHGMGSMMKFTKFPNEGRPCINMDTFVKHYVQRTHTSRELDDWHFPEYFYSDYASGPLTLYYGMEDTNLIDSLNIPEDACYVIHIIDAKFVDRKYVLSWEIFLHLLRYKINGLKIVLIGSELQNECNNMKFCSRCNHMYSQKLSFESYHTSYHSYVASESYKQPNVIVGFEADLSNGEAWSESILKLREQNCPLLLTTKSKLKAERNINGIQEVLGTSLIPLYNDNNKFGSRRPWRDVETNYVYFRNSHLIIYRSLYN</sequence>
<keyword evidence="1" id="KW-0479">Metal-binding</keyword>
<dbReference type="Pfam" id="PF01753">
    <property type="entry name" value="zf-MYND"/>
    <property type="match status" value="1"/>
</dbReference>
<dbReference type="KEGG" id="dqu:106742755"/>
<evidence type="ECO:0000313" key="5">
    <source>
        <dbReference type="Proteomes" id="UP000515204"/>
    </source>
</evidence>
<dbReference type="AlphaFoldDB" id="A0A6P3WZI3"/>
<evidence type="ECO:0000313" key="6">
    <source>
        <dbReference type="RefSeq" id="XP_014471480.1"/>
    </source>
</evidence>
<dbReference type="Proteomes" id="UP000515204">
    <property type="component" value="Unplaced"/>
</dbReference>
<dbReference type="RefSeq" id="XP_014471480.1">
    <property type="nucleotide sequence ID" value="XM_014615994.1"/>
</dbReference>
<organism evidence="5 6">
    <name type="scientific">Dinoponera quadriceps</name>
    <name type="common">South American ant</name>
    <dbReference type="NCBI Taxonomy" id="609295"/>
    <lineage>
        <taxon>Eukaryota</taxon>
        <taxon>Metazoa</taxon>
        <taxon>Ecdysozoa</taxon>
        <taxon>Arthropoda</taxon>
        <taxon>Hexapoda</taxon>
        <taxon>Insecta</taxon>
        <taxon>Pterygota</taxon>
        <taxon>Neoptera</taxon>
        <taxon>Endopterygota</taxon>
        <taxon>Hymenoptera</taxon>
        <taxon>Apocrita</taxon>
        <taxon>Aculeata</taxon>
        <taxon>Formicoidea</taxon>
        <taxon>Formicidae</taxon>
        <taxon>Ponerinae</taxon>
        <taxon>Ponerini</taxon>
        <taxon>Dinoponera</taxon>
    </lineage>
</organism>
<dbReference type="InterPro" id="IPR002893">
    <property type="entry name" value="Znf_MYND"/>
</dbReference>
<feature type="domain" description="MYND-type" evidence="4">
    <location>
        <begin position="14"/>
        <end position="53"/>
    </location>
</feature>
<dbReference type="Gene3D" id="6.10.140.2220">
    <property type="match status" value="1"/>
</dbReference>
<evidence type="ECO:0000256" key="3">
    <source>
        <dbReference type="ARBA" id="ARBA00022833"/>
    </source>
</evidence>
<dbReference type="OrthoDB" id="5282002at2759"/>
<dbReference type="PROSITE" id="PS01360">
    <property type="entry name" value="ZF_MYND_1"/>
    <property type="match status" value="1"/>
</dbReference>
<proteinExistence type="predicted"/>
<keyword evidence="3" id="KW-0862">Zinc</keyword>
<dbReference type="InterPro" id="IPR046824">
    <property type="entry name" value="Mss51-like_C"/>
</dbReference>
<protein>
    <submittedName>
        <fullName evidence="6">Uncharacterized protein LOC106742755</fullName>
    </submittedName>
</protein>
<accession>A0A6P3WZI3</accession>
<dbReference type="GO" id="GO:0008270">
    <property type="term" value="F:zinc ion binding"/>
    <property type="evidence" value="ECO:0007669"/>
    <property type="project" value="UniProtKB-KW"/>
</dbReference>
<keyword evidence="2" id="KW-0863">Zinc-finger</keyword>
<reference evidence="6" key="1">
    <citation type="submission" date="2025-08" db="UniProtKB">
        <authorList>
            <consortium name="RefSeq"/>
        </authorList>
    </citation>
    <scope>IDENTIFICATION</scope>
</reference>
<name>A0A6P3WZI3_DINQU</name>
<dbReference type="GeneID" id="106742755"/>